<comment type="caution">
    <text evidence="2">The sequence shown here is derived from an EMBL/GenBank/DDBJ whole genome shotgun (WGS) entry which is preliminary data.</text>
</comment>
<dbReference type="Proteomes" id="UP000248916">
    <property type="component" value="Unassembled WGS sequence"/>
</dbReference>
<feature type="domain" description="Glycosyltransferase subfamily 4-like N-terminal" evidence="1">
    <location>
        <begin position="19"/>
        <end position="215"/>
    </location>
</feature>
<gene>
    <name evidence="2" type="ORF">LX81_01760</name>
</gene>
<evidence type="ECO:0000259" key="1">
    <source>
        <dbReference type="Pfam" id="PF13439"/>
    </source>
</evidence>
<dbReference type="EMBL" id="QKZL01000005">
    <property type="protein sequence ID" value="PZX17128.1"/>
    <property type="molecule type" value="Genomic_DNA"/>
</dbReference>
<dbReference type="Pfam" id="PF13439">
    <property type="entry name" value="Glyco_transf_4"/>
    <property type="match status" value="1"/>
</dbReference>
<sequence>MTEPRILQIVHDHPDVTNGGTEWIAADLTRALRRSGAPTTLLAASTSLSRPEMAPGSLAEAGEDLLLRTGRYDAFAMLRLDGSGWIAALERILGRTRPDIVHLHGLDRIGSDVVAAIRSRSRARIVVTLHDFQPICAKDGLMVTSEGALCSRAEPARCRQCLPELSVARHALREAHLKAVLSGVDLVVLPSRFAMERYAAWGLPREKMVLLPNGVPGRAPALPVQGHRFAFFGNVADHKGVHVLLDAAARLAAREADLRITIHGGFTWSAEAERAGFEAALARAAPLAHNHGPYDRSDLPGLMDRTDWVVVPSTWWENAPLVILEAQRSGRPVICTGIGGMAEAVEDGRTGLHVPRNDPAALAETIARADADLCRRLAANIRPPTDTDAMAQAHLAQYRRLCQEALA</sequence>
<evidence type="ECO:0000313" key="3">
    <source>
        <dbReference type="Proteomes" id="UP000248916"/>
    </source>
</evidence>
<evidence type="ECO:0000313" key="2">
    <source>
        <dbReference type="EMBL" id="PZX17128.1"/>
    </source>
</evidence>
<organism evidence="2 3">
    <name type="scientific">Palleronia aestuarii</name>
    <dbReference type="NCBI Taxonomy" id="568105"/>
    <lineage>
        <taxon>Bacteria</taxon>
        <taxon>Pseudomonadati</taxon>
        <taxon>Pseudomonadota</taxon>
        <taxon>Alphaproteobacteria</taxon>
        <taxon>Rhodobacterales</taxon>
        <taxon>Roseobacteraceae</taxon>
        <taxon>Palleronia</taxon>
    </lineage>
</organism>
<dbReference type="Pfam" id="PF13692">
    <property type="entry name" value="Glyco_trans_1_4"/>
    <property type="match status" value="1"/>
</dbReference>
<accession>A0A2W7NAM2</accession>
<dbReference type="AlphaFoldDB" id="A0A2W7NAM2"/>
<keyword evidence="2" id="KW-0808">Transferase</keyword>
<dbReference type="SUPFAM" id="SSF53756">
    <property type="entry name" value="UDP-Glycosyltransferase/glycogen phosphorylase"/>
    <property type="match status" value="1"/>
</dbReference>
<name>A0A2W7NAM2_9RHOB</name>
<keyword evidence="3" id="KW-1185">Reference proteome</keyword>
<dbReference type="InterPro" id="IPR028098">
    <property type="entry name" value="Glyco_trans_4-like_N"/>
</dbReference>
<dbReference type="PANTHER" id="PTHR12526">
    <property type="entry name" value="GLYCOSYLTRANSFERASE"/>
    <property type="match status" value="1"/>
</dbReference>
<reference evidence="2 3" key="1">
    <citation type="submission" date="2018-06" db="EMBL/GenBank/DDBJ databases">
        <title>Genomic Encyclopedia of Archaeal and Bacterial Type Strains, Phase II (KMG-II): from individual species to whole genera.</title>
        <authorList>
            <person name="Goeker M."/>
        </authorList>
    </citation>
    <scope>NUCLEOTIDE SEQUENCE [LARGE SCALE GENOMIC DNA]</scope>
    <source>
        <strain evidence="2 3">DSM 22009</strain>
    </source>
</reference>
<protein>
    <submittedName>
        <fullName evidence="2">Glycosyltransferase involved in cell wall biosynthesis</fullName>
    </submittedName>
</protein>
<dbReference type="RefSeq" id="WP_170133885.1">
    <property type="nucleotide sequence ID" value="NZ_QKZL01000005.1"/>
</dbReference>
<dbReference type="PANTHER" id="PTHR12526:SF635">
    <property type="entry name" value="GLYCOSYL TRANSFERASE GROUP 1"/>
    <property type="match status" value="1"/>
</dbReference>
<dbReference type="GO" id="GO:0016757">
    <property type="term" value="F:glycosyltransferase activity"/>
    <property type="evidence" value="ECO:0007669"/>
    <property type="project" value="TreeGrafter"/>
</dbReference>
<dbReference type="Gene3D" id="3.40.50.2000">
    <property type="entry name" value="Glycogen Phosphorylase B"/>
    <property type="match status" value="2"/>
</dbReference>
<proteinExistence type="predicted"/>